<proteinExistence type="inferred from homology"/>
<evidence type="ECO:0000256" key="8">
    <source>
        <dbReference type="ARBA" id="ARBA00023049"/>
    </source>
</evidence>
<evidence type="ECO:0000313" key="10">
    <source>
        <dbReference type="Proteomes" id="UP000824082"/>
    </source>
</evidence>
<reference evidence="9" key="2">
    <citation type="journal article" date="2021" name="PeerJ">
        <title>Extensive microbial diversity within the chicken gut microbiome revealed by metagenomics and culture.</title>
        <authorList>
            <person name="Gilroy R."/>
            <person name="Ravi A."/>
            <person name="Getino M."/>
            <person name="Pursley I."/>
            <person name="Horton D.L."/>
            <person name="Alikhan N.F."/>
            <person name="Baker D."/>
            <person name="Gharbi K."/>
            <person name="Hall N."/>
            <person name="Watson M."/>
            <person name="Adriaenssens E.M."/>
            <person name="Foster-Nyarko E."/>
            <person name="Jarju S."/>
            <person name="Secka A."/>
            <person name="Antonio M."/>
            <person name="Oren A."/>
            <person name="Chaudhuri R.R."/>
            <person name="La Ragione R."/>
            <person name="Hildebrand F."/>
            <person name="Pallen M.J."/>
        </authorList>
    </citation>
    <scope>NUCLEOTIDE SEQUENCE</scope>
    <source>
        <strain evidence="9">4509</strain>
    </source>
</reference>
<dbReference type="InterPro" id="IPR002933">
    <property type="entry name" value="Peptidase_M20"/>
</dbReference>
<evidence type="ECO:0000256" key="5">
    <source>
        <dbReference type="ARBA" id="ARBA00022801"/>
    </source>
</evidence>
<dbReference type="InterPro" id="IPR001261">
    <property type="entry name" value="ArgE/DapE_CS"/>
</dbReference>
<dbReference type="InterPro" id="IPR050072">
    <property type="entry name" value="Peptidase_M20A"/>
</dbReference>
<keyword evidence="3" id="KW-0645">Protease</keyword>
<dbReference type="InterPro" id="IPR036264">
    <property type="entry name" value="Bact_exopeptidase_dim_dom"/>
</dbReference>
<dbReference type="NCBIfam" id="TIGR01887">
    <property type="entry name" value="dipeptidaselike"/>
    <property type="match status" value="1"/>
</dbReference>
<evidence type="ECO:0000256" key="3">
    <source>
        <dbReference type="ARBA" id="ARBA00022670"/>
    </source>
</evidence>
<name>A0A9D1ISH4_9FIRM</name>
<dbReference type="PROSITE" id="PS00758">
    <property type="entry name" value="ARGE_DAPE_CPG2_1"/>
    <property type="match status" value="1"/>
</dbReference>
<organism evidence="9 10">
    <name type="scientific">Candidatus Egerieicola faecale</name>
    <dbReference type="NCBI Taxonomy" id="2840774"/>
    <lineage>
        <taxon>Bacteria</taxon>
        <taxon>Bacillati</taxon>
        <taxon>Bacillota</taxon>
        <taxon>Clostridia</taxon>
        <taxon>Eubacteriales</taxon>
        <taxon>Oscillospiraceae</taxon>
        <taxon>Oscillospiraceae incertae sedis</taxon>
        <taxon>Candidatus Egerieicola</taxon>
    </lineage>
</organism>
<dbReference type="Gene3D" id="3.40.630.10">
    <property type="entry name" value="Zn peptidases"/>
    <property type="match status" value="1"/>
</dbReference>
<comment type="caution">
    <text evidence="9">The sequence shown here is derived from an EMBL/GenBank/DDBJ whole genome shotgun (WGS) entry which is preliminary data.</text>
</comment>
<accession>A0A9D1ISH4</accession>
<dbReference type="Proteomes" id="UP000824082">
    <property type="component" value="Unassembled WGS sequence"/>
</dbReference>
<protein>
    <submittedName>
        <fullName evidence="9">Sapep family Mn(2+)-dependent dipeptidase</fullName>
        <ecNumber evidence="9">3.4.13.-</ecNumber>
    </submittedName>
</protein>
<keyword evidence="7 9" id="KW-0224">Dipeptidase</keyword>
<dbReference type="SUPFAM" id="SSF55031">
    <property type="entry name" value="Bacterial exopeptidase dimerisation domain"/>
    <property type="match status" value="1"/>
</dbReference>
<comment type="cofactor">
    <cofactor evidence="1">
        <name>Zn(2+)</name>
        <dbReference type="ChEBI" id="CHEBI:29105"/>
    </cofactor>
</comment>
<evidence type="ECO:0000313" key="9">
    <source>
        <dbReference type="EMBL" id="HIU42557.1"/>
    </source>
</evidence>
<dbReference type="GO" id="GO:0008237">
    <property type="term" value="F:metallopeptidase activity"/>
    <property type="evidence" value="ECO:0007669"/>
    <property type="project" value="UniProtKB-KW"/>
</dbReference>
<dbReference type="EC" id="3.4.13.-" evidence="9"/>
<reference evidence="9" key="1">
    <citation type="submission" date="2020-10" db="EMBL/GenBank/DDBJ databases">
        <authorList>
            <person name="Gilroy R."/>
        </authorList>
    </citation>
    <scope>NUCLEOTIDE SEQUENCE</scope>
    <source>
        <strain evidence="9">4509</strain>
    </source>
</reference>
<evidence type="ECO:0000256" key="4">
    <source>
        <dbReference type="ARBA" id="ARBA00022723"/>
    </source>
</evidence>
<dbReference type="SUPFAM" id="SSF53187">
    <property type="entry name" value="Zn-dependent exopeptidases"/>
    <property type="match status" value="1"/>
</dbReference>
<dbReference type="GO" id="GO:0006526">
    <property type="term" value="P:L-arginine biosynthetic process"/>
    <property type="evidence" value="ECO:0007669"/>
    <property type="project" value="TreeGrafter"/>
</dbReference>
<sequence>MTPQEWVEKQLPKMEALLQKLVAIPSVQGAATEHAPYGKEPLACLEEFLSAAKEMGFPVSLKEQRMGEVQLGEGAPGLGILGHLDVVPGWTEGKYPPYELSKEDGVYYGRGVIDDKGPMVSALFALYYFLEQGISLEMPVLLLAGTDEENGSTDLECYQKHHTLPPMVITPDASYPLINGEKGMLRFLLQRKVSQTYLVEVAGGEVINGVPQKAQAEFVFVPPFWSALPDQIGEVRFAKNGQKYIATGKNAHASTPELGENALTALWQALAQALPAGKEKHLFQDLVTLFPHEKTGGEGFDAACSDPISGRLTLNPGFCQIRGGLAEIFCDVRFPLDRRAKDVLVQFTRKAAEYRFILTPLLQEEPHYTPADSHLVSTLLKVYREHIGQEGHCISIGGGTYVHNIPGGVAFGMEREGYDYRMHGADERLPVQELVDNTVLYIKAIQELCAKEGT</sequence>
<dbReference type="InterPro" id="IPR010964">
    <property type="entry name" value="M20A_pepV-rel"/>
</dbReference>
<dbReference type="EMBL" id="DVMX01000159">
    <property type="protein sequence ID" value="HIU42557.1"/>
    <property type="molecule type" value="Genomic_DNA"/>
</dbReference>
<keyword evidence="8" id="KW-0482">Metalloprotease</keyword>
<keyword evidence="6" id="KW-0862">Zinc</keyword>
<evidence type="ECO:0000256" key="7">
    <source>
        <dbReference type="ARBA" id="ARBA00022997"/>
    </source>
</evidence>
<comment type="similarity">
    <text evidence="2">Belongs to the peptidase M20A family.</text>
</comment>
<dbReference type="GO" id="GO:0008777">
    <property type="term" value="F:acetylornithine deacetylase activity"/>
    <property type="evidence" value="ECO:0007669"/>
    <property type="project" value="TreeGrafter"/>
</dbReference>
<dbReference type="PANTHER" id="PTHR43808:SF31">
    <property type="entry name" value="N-ACETYL-L-CITRULLINE DEACETYLASE"/>
    <property type="match status" value="1"/>
</dbReference>
<evidence type="ECO:0000256" key="6">
    <source>
        <dbReference type="ARBA" id="ARBA00022833"/>
    </source>
</evidence>
<dbReference type="GO" id="GO:0008270">
    <property type="term" value="F:zinc ion binding"/>
    <property type="evidence" value="ECO:0007669"/>
    <property type="project" value="InterPro"/>
</dbReference>
<evidence type="ECO:0000256" key="1">
    <source>
        <dbReference type="ARBA" id="ARBA00001947"/>
    </source>
</evidence>
<dbReference type="GO" id="GO:0006508">
    <property type="term" value="P:proteolysis"/>
    <property type="evidence" value="ECO:0007669"/>
    <property type="project" value="UniProtKB-KW"/>
</dbReference>
<keyword evidence="4" id="KW-0479">Metal-binding</keyword>
<dbReference type="Gene3D" id="3.30.70.360">
    <property type="match status" value="2"/>
</dbReference>
<dbReference type="Pfam" id="PF01546">
    <property type="entry name" value="Peptidase_M20"/>
    <property type="match status" value="1"/>
</dbReference>
<keyword evidence="5 9" id="KW-0378">Hydrolase</keyword>
<dbReference type="GO" id="GO:0016805">
    <property type="term" value="F:dipeptidase activity"/>
    <property type="evidence" value="ECO:0007669"/>
    <property type="project" value="UniProtKB-KW"/>
</dbReference>
<dbReference type="PANTHER" id="PTHR43808">
    <property type="entry name" value="ACETYLORNITHINE DEACETYLASE"/>
    <property type="match status" value="1"/>
</dbReference>
<evidence type="ECO:0000256" key="2">
    <source>
        <dbReference type="ARBA" id="ARBA00006247"/>
    </source>
</evidence>
<gene>
    <name evidence="9" type="ORF">IAD19_08420</name>
</gene>
<dbReference type="AlphaFoldDB" id="A0A9D1ISH4"/>